<proteinExistence type="predicted"/>
<dbReference type="Gene3D" id="1.25.40.420">
    <property type="match status" value="1"/>
</dbReference>
<dbReference type="GO" id="GO:0004930">
    <property type="term" value="F:G protein-coupled receptor activity"/>
    <property type="evidence" value="ECO:0007669"/>
    <property type="project" value="InterPro"/>
</dbReference>
<dbReference type="GO" id="GO:0016020">
    <property type="term" value="C:membrane"/>
    <property type="evidence" value="ECO:0007669"/>
    <property type="project" value="UniProtKB-SubCell"/>
</dbReference>
<evidence type="ECO:0000313" key="9">
    <source>
        <dbReference type="EMBL" id="CAF2775272.1"/>
    </source>
</evidence>
<feature type="domain" description="BTB" evidence="7">
    <location>
        <begin position="39"/>
        <end position="110"/>
    </location>
</feature>
<dbReference type="EMBL" id="HG994580">
    <property type="protein sequence ID" value="CAF2775272.1"/>
    <property type="molecule type" value="Genomic_DNA"/>
</dbReference>
<keyword evidence="5" id="KW-1133">Transmembrane helix</keyword>
<evidence type="ECO:0000256" key="2">
    <source>
        <dbReference type="ARBA" id="ARBA00004496"/>
    </source>
</evidence>
<dbReference type="SUPFAM" id="SSF54695">
    <property type="entry name" value="POZ domain"/>
    <property type="match status" value="1"/>
</dbReference>
<dbReference type="Pfam" id="PF07707">
    <property type="entry name" value="BACK"/>
    <property type="match status" value="1"/>
</dbReference>
<evidence type="ECO:0000259" key="7">
    <source>
        <dbReference type="PROSITE" id="PS50097"/>
    </source>
</evidence>
<dbReference type="SMART" id="SM00225">
    <property type="entry name" value="BTB"/>
    <property type="match status" value="1"/>
</dbReference>
<protein>
    <submittedName>
        <fullName evidence="9">BTBD3_6</fullName>
    </submittedName>
</protein>
<dbReference type="SMART" id="SM00875">
    <property type="entry name" value="BACK"/>
    <property type="match status" value="1"/>
</dbReference>
<dbReference type="PRINTS" id="PR00249">
    <property type="entry name" value="GPCRSECRETIN"/>
</dbReference>
<dbReference type="Pfam" id="PF08005">
    <property type="entry name" value="PHR"/>
    <property type="match status" value="1"/>
</dbReference>
<dbReference type="InterPro" id="IPR000210">
    <property type="entry name" value="BTB/POZ_dom"/>
</dbReference>
<dbReference type="PROSITE" id="PS50261">
    <property type="entry name" value="G_PROTEIN_RECEP_F2_4"/>
    <property type="match status" value="1"/>
</dbReference>
<evidence type="ECO:0000256" key="3">
    <source>
        <dbReference type="ARBA" id="ARBA00022490"/>
    </source>
</evidence>
<dbReference type="GO" id="GO:0007166">
    <property type="term" value="P:cell surface receptor signaling pathway"/>
    <property type="evidence" value="ECO:0007669"/>
    <property type="project" value="InterPro"/>
</dbReference>
<dbReference type="Pfam" id="PF00651">
    <property type="entry name" value="BTB"/>
    <property type="match status" value="1"/>
</dbReference>
<keyword evidence="10" id="KW-1185">Reference proteome</keyword>
<reference evidence="9" key="1">
    <citation type="submission" date="2021-02" db="EMBL/GenBank/DDBJ databases">
        <authorList>
            <person name="Bekaert M."/>
        </authorList>
    </citation>
    <scope>NUCLEOTIDE SEQUENCE</scope>
    <source>
        <strain evidence="9">IoA-00</strain>
    </source>
</reference>
<keyword evidence="4" id="KW-0812">Transmembrane</keyword>
<dbReference type="Gene3D" id="3.30.710.10">
    <property type="entry name" value="Potassium Channel Kv1.1, Chain A"/>
    <property type="match status" value="1"/>
</dbReference>
<dbReference type="PROSITE" id="PS50097">
    <property type="entry name" value="BTB"/>
    <property type="match status" value="1"/>
</dbReference>
<dbReference type="InterPro" id="IPR011333">
    <property type="entry name" value="SKP1/BTB/POZ_sf"/>
</dbReference>
<name>A0A7R8GZX2_LEPSM</name>
<dbReference type="OrthoDB" id="636773at2759"/>
<dbReference type="InterPro" id="IPR012983">
    <property type="entry name" value="PHR"/>
</dbReference>
<dbReference type="PANTHER" id="PTHR45774:SF3">
    <property type="entry name" value="BTB (POZ) DOMAIN-CONTAINING 2B-RELATED"/>
    <property type="match status" value="1"/>
</dbReference>
<dbReference type="Pfam" id="PF00002">
    <property type="entry name" value="7tm_2"/>
    <property type="match status" value="1"/>
</dbReference>
<evidence type="ECO:0000256" key="1">
    <source>
        <dbReference type="ARBA" id="ARBA00004141"/>
    </source>
</evidence>
<organism evidence="9 10">
    <name type="scientific">Lepeophtheirus salmonis</name>
    <name type="common">Salmon louse</name>
    <name type="synonym">Caligus salmonis</name>
    <dbReference type="NCBI Taxonomy" id="72036"/>
    <lineage>
        <taxon>Eukaryota</taxon>
        <taxon>Metazoa</taxon>
        <taxon>Ecdysozoa</taxon>
        <taxon>Arthropoda</taxon>
        <taxon>Crustacea</taxon>
        <taxon>Multicrustacea</taxon>
        <taxon>Hexanauplia</taxon>
        <taxon>Copepoda</taxon>
        <taxon>Siphonostomatoida</taxon>
        <taxon>Caligidae</taxon>
        <taxon>Lepeophtheirus</taxon>
    </lineage>
</organism>
<dbReference type="AlphaFoldDB" id="A0A7R8GZX2"/>
<evidence type="ECO:0000256" key="6">
    <source>
        <dbReference type="ARBA" id="ARBA00023136"/>
    </source>
</evidence>
<dbReference type="PANTHER" id="PTHR45774">
    <property type="entry name" value="BTB/POZ DOMAIN-CONTAINING"/>
    <property type="match status" value="1"/>
</dbReference>
<comment type="subcellular location">
    <subcellularLocation>
        <location evidence="2">Cytoplasm</location>
    </subcellularLocation>
    <subcellularLocation>
        <location evidence="1">Membrane</location>
        <topology evidence="1">Multi-pass membrane protein</topology>
    </subcellularLocation>
</comment>
<dbReference type="GO" id="GO:0005829">
    <property type="term" value="C:cytosol"/>
    <property type="evidence" value="ECO:0007669"/>
    <property type="project" value="TreeGrafter"/>
</dbReference>
<gene>
    <name evidence="9" type="ORF">LSAA_448</name>
</gene>
<evidence type="ECO:0000313" key="10">
    <source>
        <dbReference type="Proteomes" id="UP000675881"/>
    </source>
</evidence>
<sequence length="770" mass="88088">MGYFLNGGSSKNVKDTDWRNKNLSVMERMKEIYGTKILTDVIFAVGASKTLYSGHKLVLSMASSVFTEMFEEQQDIIFEDSHRVFLSDVTPKAFDTMLKYIYTNEVNLTPENAPAALYCARKNCSRDNVCKLYSEAKLYDVLELTPLLKVDVVSNASEVLNSQSFLDIDPGALQSILSANDLNSDELDIFHAALRWAQKQKGENLRDKLGGSLFSIRFPLLSASDFVHQVVHSQLLKTEEIIDVLEYFENNSYESKSCTHHSIRFRVNKPILVYGLGVYRPSENETPLSGTISLEMSDPRESLGMAHFKMDHRINSSIHGQYFHQPVLVKADCNVMASLVFTQLKGEKSYGWGHNGKEYLNIEGVEFRFEDGHDVNHEHDTTQNDILSDEETRKHVRHAVSIITFSLCLTSMVFLLISLGIYSFFKSLQSDRLRVHKNFMSALMIRYVVSVVYYEPYIYGDPSPFVWFKVYGKGLLCKGILILLMFGYIAPVFWMFVEGMYLNSRITTNVFESKAPMKMFLSHWMVPVDDESCVVPTPSKIPDSCNKTSLCWEGYNEMPYSTILSIPMTIALIVNLLFLINIVRIVVTRYRGIGGERRNDVRRNMAGGRYSSNSHGSSSIVVLPPSHQSDNVRIRKAVRATLILFPLLGITHLLFFINPRNGTHDKIYMLFNASLQSSQCSFIPRVFLLSVLYCFTTTEVRDTIRRHFHRISTRNEMRRETIRRAENMQSNLWNNTTMNGPVSQSRINSFKNRQGVRESDGMIMQMVEMR</sequence>
<dbReference type="Gene3D" id="1.20.1070.10">
    <property type="entry name" value="Rhodopsin 7-helix transmembrane proteins"/>
    <property type="match status" value="1"/>
</dbReference>
<dbReference type="InterPro" id="IPR017981">
    <property type="entry name" value="GPCR_2-like_7TM"/>
</dbReference>
<dbReference type="InterPro" id="IPR000832">
    <property type="entry name" value="GPCR_2_secretin-like"/>
</dbReference>
<accession>A0A7R8GZX2</accession>
<feature type="domain" description="G-protein coupled receptors family 2 profile 2" evidence="8">
    <location>
        <begin position="400"/>
        <end position="691"/>
    </location>
</feature>
<evidence type="ECO:0000259" key="8">
    <source>
        <dbReference type="PROSITE" id="PS50261"/>
    </source>
</evidence>
<dbReference type="InterPro" id="IPR038648">
    <property type="entry name" value="PHR_sf"/>
</dbReference>
<dbReference type="Proteomes" id="UP000675881">
    <property type="component" value="Chromosome 1"/>
</dbReference>
<evidence type="ECO:0000256" key="4">
    <source>
        <dbReference type="ARBA" id="ARBA00022692"/>
    </source>
</evidence>
<dbReference type="GO" id="GO:0022008">
    <property type="term" value="P:neurogenesis"/>
    <property type="evidence" value="ECO:0007669"/>
    <property type="project" value="TreeGrafter"/>
</dbReference>
<evidence type="ECO:0000256" key="5">
    <source>
        <dbReference type="ARBA" id="ARBA00022989"/>
    </source>
</evidence>
<keyword evidence="3" id="KW-0963">Cytoplasm</keyword>
<dbReference type="Gene3D" id="2.60.120.820">
    <property type="entry name" value="PHR domain"/>
    <property type="match status" value="1"/>
</dbReference>
<keyword evidence="6" id="KW-0472">Membrane</keyword>
<dbReference type="InterPro" id="IPR011705">
    <property type="entry name" value="BACK"/>
</dbReference>